<dbReference type="InterPro" id="IPR029058">
    <property type="entry name" value="AB_hydrolase_fold"/>
</dbReference>
<dbReference type="SUPFAM" id="SSF53474">
    <property type="entry name" value="alpha/beta-Hydrolases"/>
    <property type="match status" value="1"/>
</dbReference>
<keyword evidence="4" id="KW-1185">Reference proteome</keyword>
<organism evidence="3 4">
    <name type="scientific">Gymnopilus dilepis</name>
    <dbReference type="NCBI Taxonomy" id="231916"/>
    <lineage>
        <taxon>Eukaryota</taxon>
        <taxon>Fungi</taxon>
        <taxon>Dikarya</taxon>
        <taxon>Basidiomycota</taxon>
        <taxon>Agaricomycotina</taxon>
        <taxon>Agaricomycetes</taxon>
        <taxon>Agaricomycetidae</taxon>
        <taxon>Agaricales</taxon>
        <taxon>Agaricineae</taxon>
        <taxon>Hymenogastraceae</taxon>
        <taxon>Gymnopilus</taxon>
    </lineage>
</organism>
<dbReference type="PANTHER" id="PTHR42103">
    <property type="entry name" value="ALPHA/BETA-HYDROLASES SUPERFAMILY PROTEIN"/>
    <property type="match status" value="1"/>
</dbReference>
<feature type="compositionally biased region" description="Low complexity" evidence="1">
    <location>
        <begin position="496"/>
        <end position="585"/>
    </location>
</feature>
<dbReference type="Gene3D" id="3.40.50.1820">
    <property type="entry name" value="alpha/beta hydrolase"/>
    <property type="match status" value="1"/>
</dbReference>
<gene>
    <name evidence="3" type="ORF">CVT26_000229</name>
</gene>
<feature type="compositionally biased region" description="Acidic residues" evidence="1">
    <location>
        <begin position="744"/>
        <end position="757"/>
    </location>
</feature>
<dbReference type="STRING" id="231916.A0A409VG83"/>
<accession>A0A409VG83</accession>
<dbReference type="InterPro" id="IPR000073">
    <property type="entry name" value="AB_hydrolase_1"/>
</dbReference>
<dbReference type="AlphaFoldDB" id="A0A409VG83"/>
<feature type="compositionally biased region" description="Basic and acidic residues" evidence="1">
    <location>
        <begin position="618"/>
        <end position="648"/>
    </location>
</feature>
<feature type="compositionally biased region" description="Low complexity" evidence="1">
    <location>
        <begin position="364"/>
        <end position="410"/>
    </location>
</feature>
<evidence type="ECO:0000259" key="2">
    <source>
        <dbReference type="Pfam" id="PF00561"/>
    </source>
</evidence>
<dbReference type="Proteomes" id="UP000284706">
    <property type="component" value="Unassembled WGS sequence"/>
</dbReference>
<feature type="domain" description="AB hydrolase-1" evidence="2">
    <location>
        <begin position="57"/>
        <end position="124"/>
    </location>
</feature>
<protein>
    <recommendedName>
        <fullName evidence="2">AB hydrolase-1 domain-containing protein</fullName>
    </recommendedName>
</protein>
<feature type="compositionally biased region" description="Low complexity" evidence="1">
    <location>
        <begin position="600"/>
        <end position="614"/>
    </location>
</feature>
<feature type="compositionally biased region" description="Low complexity" evidence="1">
    <location>
        <begin position="229"/>
        <end position="245"/>
    </location>
</feature>
<feature type="compositionally biased region" description="Acidic residues" evidence="1">
    <location>
        <begin position="654"/>
        <end position="664"/>
    </location>
</feature>
<name>A0A409VG83_9AGAR</name>
<feature type="compositionally biased region" description="Acidic residues" evidence="1">
    <location>
        <begin position="691"/>
        <end position="706"/>
    </location>
</feature>
<sequence>MNHYSEAFEIVLPTGVTLRANLDKPSGTGAGPNKLAVCLHPWSWLGGRKDDPVLSYLAEPLLSHNYHVLRFNSRGVGGSSGWASLTGFKEVEDLKAVIQWALENIPGVESLVILGYSHGSLVASMHPVLDNVKTSHILLSYPIGPRGFLTLFNSSSYTRALNDLVHHPRSNVLIIFGDCDEFTSQSKYKAWAAGLEAENVEIHEVEDERPRQSVANLIGRFETQNKRVSQALSAGSPSRSSSVVSHITGDSAREEVKEKREWPPKSVTEGDKSPPSRSIPPALVTQSSWKKTDPNEEPDVPLTAKALNASERQTKGEPNTFLENWRKDLPTAPVDVEPEPTPAAPPADDGLKTPKPPATPKVGAPSTAAPRTSSAAKAATSKVPISAASKPSTPASKTTAKTPVKSPAPKQSLTPLKPQHTGQSVASSAATTTRKSVAKAPVTPASAKTPSRAEASTPAKTPTSTPRPKSPSSGLFAPTAASLARSRNAAPPVPTPTKKSTISSSSMDRLSKPTAASKAKIASPPSLSPARPAASPASRTTSAKPATAKPKVATSPSKVKKASSAPQAAGGAAVGLASVASAAEAGSKEVTGDDAVPTVEPASSDAAAPTPADQATEEGTRSVEEAPHAEERVHEEAALAHEQVHEEAALAEETHEEEGLEEAGEEAKASADEESGSSPASPAPEAKEALEETADPSPETEEETVEDTATGNGNHEVKDDLEQMVNLLESVSITKPHEDTTADIPDEILEIPDEEEK</sequence>
<evidence type="ECO:0000313" key="4">
    <source>
        <dbReference type="Proteomes" id="UP000284706"/>
    </source>
</evidence>
<dbReference type="Pfam" id="PF00561">
    <property type="entry name" value="Abhydrolase_1"/>
    <property type="match status" value="1"/>
</dbReference>
<reference evidence="3 4" key="1">
    <citation type="journal article" date="2018" name="Evol. Lett.">
        <title>Horizontal gene cluster transfer increased hallucinogenic mushroom diversity.</title>
        <authorList>
            <person name="Reynolds H.T."/>
            <person name="Vijayakumar V."/>
            <person name="Gluck-Thaler E."/>
            <person name="Korotkin H.B."/>
            <person name="Matheny P.B."/>
            <person name="Slot J.C."/>
        </authorList>
    </citation>
    <scope>NUCLEOTIDE SEQUENCE [LARGE SCALE GENOMIC DNA]</scope>
    <source>
        <strain evidence="3 4">SRW20</strain>
    </source>
</reference>
<comment type="caution">
    <text evidence="3">The sequence shown here is derived from an EMBL/GenBank/DDBJ whole genome shotgun (WGS) entry which is preliminary data.</text>
</comment>
<feature type="compositionally biased region" description="Polar residues" evidence="1">
    <location>
        <begin position="420"/>
        <end position="435"/>
    </location>
</feature>
<feature type="region of interest" description="Disordered" evidence="1">
    <location>
        <begin position="228"/>
        <end position="757"/>
    </location>
</feature>
<dbReference type="OrthoDB" id="10260961at2759"/>
<evidence type="ECO:0000313" key="3">
    <source>
        <dbReference type="EMBL" id="PPQ65269.1"/>
    </source>
</evidence>
<dbReference type="PANTHER" id="PTHR42103:SF2">
    <property type="entry name" value="AB HYDROLASE-1 DOMAIN-CONTAINING PROTEIN"/>
    <property type="match status" value="1"/>
</dbReference>
<feature type="compositionally biased region" description="Low complexity" evidence="1">
    <location>
        <begin position="455"/>
        <end position="473"/>
    </location>
</feature>
<feature type="compositionally biased region" description="Basic and acidic residues" evidence="1">
    <location>
        <begin position="251"/>
        <end position="274"/>
    </location>
</feature>
<proteinExistence type="predicted"/>
<dbReference type="EMBL" id="NHYE01005656">
    <property type="protein sequence ID" value="PPQ65269.1"/>
    <property type="molecule type" value="Genomic_DNA"/>
</dbReference>
<evidence type="ECO:0000256" key="1">
    <source>
        <dbReference type="SAM" id="MobiDB-lite"/>
    </source>
</evidence>
<dbReference type="InParanoid" id="A0A409VG83"/>